<accession>A0A921GQ45</accession>
<dbReference type="EMBL" id="DYWO01000420">
    <property type="protein sequence ID" value="HJF50882.1"/>
    <property type="molecule type" value="Genomic_DNA"/>
</dbReference>
<proteinExistence type="predicted"/>
<reference evidence="2" key="2">
    <citation type="submission" date="2021-09" db="EMBL/GenBank/DDBJ databases">
        <authorList>
            <person name="Gilroy R."/>
        </authorList>
    </citation>
    <scope>NUCLEOTIDE SEQUENCE</scope>
    <source>
        <strain evidence="2">1647</strain>
    </source>
</reference>
<keyword evidence="2" id="KW-0808">Transferase</keyword>
<feature type="non-terminal residue" evidence="2">
    <location>
        <position position="90"/>
    </location>
</feature>
<sequence>MRQRVLQATIITVVLVVLMLGIPLGISWLQLANQNLANQASLIVDRVRIDTETRLQENGTIDEALLQRRVDEKTDLNIAVTVVYEGETTT</sequence>
<keyword evidence="2" id="KW-0418">Kinase</keyword>
<comment type="caution">
    <text evidence="2">The sequence shown here is derived from an EMBL/GenBank/DDBJ whole genome shotgun (WGS) entry which is preliminary data.</text>
</comment>
<evidence type="ECO:0000313" key="3">
    <source>
        <dbReference type="Proteomes" id="UP000775129"/>
    </source>
</evidence>
<dbReference type="Proteomes" id="UP000775129">
    <property type="component" value="Unassembled WGS sequence"/>
</dbReference>
<keyword evidence="1" id="KW-0812">Transmembrane</keyword>
<protein>
    <submittedName>
        <fullName evidence="2">Sensor histidine kinase</fullName>
    </submittedName>
</protein>
<evidence type="ECO:0000256" key="1">
    <source>
        <dbReference type="SAM" id="Phobius"/>
    </source>
</evidence>
<gene>
    <name evidence="2" type="ORF">K8W24_14015</name>
</gene>
<reference evidence="2" key="1">
    <citation type="journal article" date="2021" name="PeerJ">
        <title>Extensive microbial diversity within the chicken gut microbiome revealed by metagenomics and culture.</title>
        <authorList>
            <person name="Gilroy R."/>
            <person name="Ravi A."/>
            <person name="Getino M."/>
            <person name="Pursley I."/>
            <person name="Horton D.L."/>
            <person name="Alikhan N.F."/>
            <person name="Baker D."/>
            <person name="Gharbi K."/>
            <person name="Hall N."/>
            <person name="Watson M."/>
            <person name="Adriaenssens E.M."/>
            <person name="Foster-Nyarko E."/>
            <person name="Jarju S."/>
            <person name="Secka A."/>
            <person name="Antonio M."/>
            <person name="Oren A."/>
            <person name="Chaudhuri R.R."/>
            <person name="La Ragione R."/>
            <person name="Hildebrand F."/>
            <person name="Pallen M.J."/>
        </authorList>
    </citation>
    <scope>NUCLEOTIDE SEQUENCE</scope>
    <source>
        <strain evidence="2">1647</strain>
    </source>
</reference>
<organism evidence="2 3">
    <name type="scientific">Brachybacterium paraconglomeratum</name>
    <dbReference type="NCBI Taxonomy" id="173362"/>
    <lineage>
        <taxon>Bacteria</taxon>
        <taxon>Bacillati</taxon>
        <taxon>Actinomycetota</taxon>
        <taxon>Actinomycetes</taxon>
        <taxon>Micrococcales</taxon>
        <taxon>Dermabacteraceae</taxon>
        <taxon>Brachybacterium</taxon>
    </lineage>
</organism>
<feature type="transmembrane region" description="Helical" evidence="1">
    <location>
        <begin position="6"/>
        <end position="29"/>
    </location>
</feature>
<name>A0A921GQ45_9MICO</name>
<keyword evidence="1" id="KW-1133">Transmembrane helix</keyword>
<dbReference type="GO" id="GO:0016301">
    <property type="term" value="F:kinase activity"/>
    <property type="evidence" value="ECO:0007669"/>
    <property type="project" value="UniProtKB-KW"/>
</dbReference>
<keyword evidence="1" id="KW-0472">Membrane</keyword>
<evidence type="ECO:0000313" key="2">
    <source>
        <dbReference type="EMBL" id="HJF50882.1"/>
    </source>
</evidence>
<dbReference type="AlphaFoldDB" id="A0A921GQ45"/>